<protein>
    <submittedName>
        <fullName evidence="14">SusC/RagA family TonB-linked outer membrane protein</fullName>
    </submittedName>
</protein>
<dbReference type="PROSITE" id="PS52016">
    <property type="entry name" value="TONB_DEPENDENT_REC_3"/>
    <property type="match status" value="1"/>
</dbReference>
<dbReference type="Pfam" id="PF00593">
    <property type="entry name" value="TonB_dep_Rec_b-barrel"/>
    <property type="match status" value="1"/>
</dbReference>
<dbReference type="AlphaFoldDB" id="A0A2D0NBH0"/>
<dbReference type="PANTHER" id="PTHR30069">
    <property type="entry name" value="TONB-DEPENDENT OUTER MEMBRANE RECEPTOR"/>
    <property type="match status" value="1"/>
</dbReference>
<evidence type="ECO:0000256" key="8">
    <source>
        <dbReference type="ARBA" id="ARBA00023170"/>
    </source>
</evidence>
<evidence type="ECO:0000256" key="1">
    <source>
        <dbReference type="ARBA" id="ARBA00004571"/>
    </source>
</evidence>
<dbReference type="InterPro" id="IPR023996">
    <property type="entry name" value="TonB-dep_OMP_SusC/RagA"/>
</dbReference>
<evidence type="ECO:0000256" key="9">
    <source>
        <dbReference type="ARBA" id="ARBA00023237"/>
    </source>
</evidence>
<dbReference type="Gene3D" id="2.40.170.20">
    <property type="entry name" value="TonB-dependent receptor, beta-barrel domain"/>
    <property type="match status" value="1"/>
</dbReference>
<dbReference type="Proteomes" id="UP000223913">
    <property type="component" value="Unassembled WGS sequence"/>
</dbReference>
<dbReference type="EMBL" id="PDUD01000020">
    <property type="protein sequence ID" value="PHN05710.1"/>
    <property type="molecule type" value="Genomic_DNA"/>
</dbReference>
<dbReference type="GO" id="GO:0044718">
    <property type="term" value="P:siderophore transmembrane transport"/>
    <property type="evidence" value="ECO:0007669"/>
    <property type="project" value="TreeGrafter"/>
</dbReference>
<comment type="subcellular location">
    <subcellularLocation>
        <location evidence="1 10">Cell outer membrane</location>
        <topology evidence="1 10">Multi-pass membrane protein</topology>
    </subcellularLocation>
</comment>
<keyword evidence="15" id="KW-1185">Reference proteome</keyword>
<dbReference type="SUPFAM" id="SSF56935">
    <property type="entry name" value="Porins"/>
    <property type="match status" value="1"/>
</dbReference>
<dbReference type="SUPFAM" id="SSF49464">
    <property type="entry name" value="Carboxypeptidase regulatory domain-like"/>
    <property type="match status" value="1"/>
</dbReference>
<accession>A0A2D0NBH0</accession>
<keyword evidence="9 10" id="KW-0998">Cell outer membrane</keyword>
<dbReference type="Gene3D" id="2.60.40.1120">
    <property type="entry name" value="Carboxypeptidase-like, regulatory domain"/>
    <property type="match status" value="1"/>
</dbReference>
<evidence type="ECO:0000256" key="6">
    <source>
        <dbReference type="ARBA" id="ARBA00023077"/>
    </source>
</evidence>
<dbReference type="Pfam" id="PF07715">
    <property type="entry name" value="Plug"/>
    <property type="match status" value="1"/>
</dbReference>
<dbReference type="PANTHER" id="PTHR30069:SF29">
    <property type="entry name" value="HEMOGLOBIN AND HEMOGLOBIN-HAPTOGLOBIN-BINDING PROTEIN 1-RELATED"/>
    <property type="match status" value="1"/>
</dbReference>
<dbReference type="GO" id="GO:0015344">
    <property type="term" value="F:siderophore uptake transmembrane transporter activity"/>
    <property type="evidence" value="ECO:0007669"/>
    <property type="project" value="TreeGrafter"/>
</dbReference>
<dbReference type="FunFam" id="2.170.130.10:FF:000008">
    <property type="entry name" value="SusC/RagA family TonB-linked outer membrane protein"/>
    <property type="match status" value="1"/>
</dbReference>
<dbReference type="GO" id="GO:0009279">
    <property type="term" value="C:cell outer membrane"/>
    <property type="evidence" value="ECO:0007669"/>
    <property type="project" value="UniProtKB-SubCell"/>
</dbReference>
<dbReference type="InterPro" id="IPR012910">
    <property type="entry name" value="Plug_dom"/>
</dbReference>
<evidence type="ECO:0000259" key="12">
    <source>
        <dbReference type="Pfam" id="PF00593"/>
    </source>
</evidence>
<evidence type="ECO:0000256" key="10">
    <source>
        <dbReference type="PROSITE-ProRule" id="PRU01360"/>
    </source>
</evidence>
<evidence type="ECO:0000256" key="7">
    <source>
        <dbReference type="ARBA" id="ARBA00023136"/>
    </source>
</evidence>
<proteinExistence type="inferred from homology"/>
<dbReference type="Pfam" id="PF13715">
    <property type="entry name" value="CarbopepD_reg_2"/>
    <property type="match status" value="1"/>
</dbReference>
<keyword evidence="4 10" id="KW-0812">Transmembrane</keyword>
<evidence type="ECO:0000256" key="4">
    <source>
        <dbReference type="ARBA" id="ARBA00022692"/>
    </source>
</evidence>
<dbReference type="InterPro" id="IPR037066">
    <property type="entry name" value="Plug_dom_sf"/>
</dbReference>
<evidence type="ECO:0000256" key="2">
    <source>
        <dbReference type="ARBA" id="ARBA00022448"/>
    </source>
</evidence>
<sequence>METKSYLLLWNKRKLFLSLFFWSLTLMSFQLMAQRQISGTITDGSTGEPLIGANILVRGSSSGTVTDFDGSFELNIPDDGSTVLDISYTGYKPMEIAVGSQSVLTLSLDPDFAALEEVVVVGYGTQKKRDVTGSISTLGEEKIGSLPVASGVQAMQGQVAGVDIQSAGGRPGQAPTIKIRGRRSISASNDPLFVIDGIPQTSGTSAITDINPQDIASMEILKDAAATAIYGSRGANGVIIITTKRGKSGKTVVSYDGYYGLTSAITNVDMMNTEQWMNMRREAFRNGYDGSIPSDEEVFQDDHLAGIAAGNDVDWLDLVLKDGFQTNHQLGLRGGSEKTQFNISLGYFDEDGIIDNMDYSRLSGRLNLDHTLNDIFKAGVSFTLSSSTQNWGSSATMGESLGNVPVGFAYQDDGVTPRFLPTNDGIRTNPLNEILPGAFVDERKVTRIFSPLYLQAKITDGLTFTSTFGPDIRFYERGEFRASLTNDNRGGPGDAEIQNATDVGYTLENLLNFTKDIGNSNLGVTFLQSIQSFQNTNHYTAVANLPYESQLFYNIGTASVKGNVASRLTEWKLASFMGRVNYSIAGKYIIQATLRADGSSRLSEGNKWNYFPGLSVGWRLSDEPMFATANWLNNLKLRASYGEVGNTSVNPYQTAGRLTRRVYSFGEANAFGFGLNEIPNPDLTWEVSSTVDVGMDFDVLNGRFSGTLDFYRTNTSDILLARQLPPTSGYTSILQNVGSTQTSGIEFGLTANIIDNPGGFRWSLDWNISSYKEQITELALKDADGNPTDDIGNGWFIGQPIRVWYDYNNIGIYQVDEADLAATAEAKVPGEIKLEDVNGDGIITADDRKIIGTDVPDFFGGLTTRFEYKGFDLSAFLYYRQGQTIFSNFHVGNNSLFARYNNLNVDYWSINNPGGTFPRPNQNQERPRNNSTMGYFDGSYVKLRNVTLGYNLPSSALENVGISSLRFYVSGQNLWFAAKYDTFDPEVDDPDTGDLPSLGAGTTPSTKIFLFGVKAQF</sequence>
<dbReference type="InterPro" id="IPR023997">
    <property type="entry name" value="TonB-dep_OMP_SusC/RagA_CS"/>
</dbReference>
<comment type="similarity">
    <text evidence="10 11">Belongs to the TonB-dependent receptor family.</text>
</comment>
<keyword evidence="3 10" id="KW-1134">Transmembrane beta strand</keyword>
<reference evidence="14 15" key="1">
    <citation type="submission" date="2017-10" db="EMBL/GenBank/DDBJ databases">
        <title>The draft genome sequence of Lewinella nigricans NBRC 102662.</title>
        <authorList>
            <person name="Wang K."/>
        </authorList>
    </citation>
    <scope>NUCLEOTIDE SEQUENCE [LARGE SCALE GENOMIC DNA]</scope>
    <source>
        <strain evidence="14 15">NBRC 102662</strain>
    </source>
</reference>
<keyword evidence="2 10" id="KW-0813">Transport</keyword>
<dbReference type="InterPro" id="IPR008969">
    <property type="entry name" value="CarboxyPept-like_regulatory"/>
</dbReference>
<keyword evidence="8" id="KW-0675">Receptor</keyword>
<dbReference type="RefSeq" id="WP_099150801.1">
    <property type="nucleotide sequence ID" value="NZ_PDUD01000020.1"/>
</dbReference>
<feature type="domain" description="TonB-dependent receptor plug" evidence="13">
    <location>
        <begin position="127"/>
        <end position="238"/>
    </location>
</feature>
<dbReference type="InterPro" id="IPR039426">
    <property type="entry name" value="TonB-dep_rcpt-like"/>
</dbReference>
<name>A0A2D0NBH0_FLAN2</name>
<comment type="caution">
    <text evidence="14">The sequence shown here is derived from an EMBL/GenBank/DDBJ whole genome shotgun (WGS) entry which is preliminary data.</text>
</comment>
<evidence type="ECO:0000256" key="3">
    <source>
        <dbReference type="ARBA" id="ARBA00022452"/>
    </source>
</evidence>
<keyword evidence="6 11" id="KW-0798">TonB box</keyword>
<dbReference type="InterPro" id="IPR000531">
    <property type="entry name" value="Beta-barrel_TonB"/>
</dbReference>
<evidence type="ECO:0000256" key="5">
    <source>
        <dbReference type="ARBA" id="ARBA00022729"/>
    </source>
</evidence>
<dbReference type="NCBIfam" id="TIGR04056">
    <property type="entry name" value="OMP_RagA_SusC"/>
    <property type="match status" value="1"/>
</dbReference>
<dbReference type="Gene3D" id="2.170.130.10">
    <property type="entry name" value="TonB-dependent receptor, plug domain"/>
    <property type="match status" value="1"/>
</dbReference>
<keyword evidence="5" id="KW-0732">Signal</keyword>
<evidence type="ECO:0000313" key="15">
    <source>
        <dbReference type="Proteomes" id="UP000223913"/>
    </source>
</evidence>
<feature type="domain" description="TonB-dependent receptor-like beta-barrel" evidence="12">
    <location>
        <begin position="400"/>
        <end position="974"/>
    </location>
</feature>
<dbReference type="InterPro" id="IPR036942">
    <property type="entry name" value="Beta-barrel_TonB_sf"/>
</dbReference>
<evidence type="ECO:0000256" key="11">
    <source>
        <dbReference type="RuleBase" id="RU003357"/>
    </source>
</evidence>
<organism evidence="14 15">
    <name type="scientific">Flavilitoribacter nigricans (strain ATCC 23147 / DSM 23189 / NBRC 102662 / NCIMB 1420 / SS-2)</name>
    <name type="common">Lewinella nigricans</name>
    <dbReference type="NCBI Taxonomy" id="1122177"/>
    <lineage>
        <taxon>Bacteria</taxon>
        <taxon>Pseudomonadati</taxon>
        <taxon>Bacteroidota</taxon>
        <taxon>Saprospiria</taxon>
        <taxon>Saprospirales</taxon>
        <taxon>Lewinellaceae</taxon>
        <taxon>Flavilitoribacter</taxon>
    </lineage>
</organism>
<dbReference type="OrthoDB" id="9768177at2"/>
<keyword evidence="7 10" id="KW-0472">Membrane</keyword>
<evidence type="ECO:0000313" key="14">
    <source>
        <dbReference type="EMBL" id="PHN05710.1"/>
    </source>
</evidence>
<evidence type="ECO:0000259" key="13">
    <source>
        <dbReference type="Pfam" id="PF07715"/>
    </source>
</evidence>
<gene>
    <name evidence="14" type="ORF">CRP01_14635</name>
</gene>
<dbReference type="NCBIfam" id="TIGR04057">
    <property type="entry name" value="SusC_RagA_signa"/>
    <property type="match status" value="1"/>
</dbReference>